<feature type="region of interest" description="Disordered" evidence="1">
    <location>
        <begin position="489"/>
        <end position="551"/>
    </location>
</feature>
<feature type="domain" description="Pierisin-like" evidence="3">
    <location>
        <begin position="5613"/>
        <end position="5727"/>
    </location>
</feature>
<evidence type="ECO:0000313" key="6">
    <source>
        <dbReference type="EMBL" id="SFD94518.1"/>
    </source>
</evidence>
<dbReference type="Proteomes" id="UP000236729">
    <property type="component" value="Unassembled WGS sequence"/>
</dbReference>
<dbReference type="SUPFAM" id="SSF53448">
    <property type="entry name" value="Nucleotide-diphospho-sugar transferases"/>
    <property type="match status" value="1"/>
</dbReference>
<feature type="region of interest" description="Disordered" evidence="1">
    <location>
        <begin position="4445"/>
        <end position="4479"/>
    </location>
</feature>
<feature type="region of interest" description="Disordered" evidence="1">
    <location>
        <begin position="564"/>
        <end position="803"/>
    </location>
</feature>
<feature type="region of interest" description="Disordered" evidence="1">
    <location>
        <begin position="4792"/>
        <end position="4834"/>
    </location>
</feature>
<dbReference type="Pfam" id="PF22596">
    <property type="entry name" value="Scabin-like"/>
    <property type="match status" value="2"/>
</dbReference>
<feature type="region of interest" description="Disordered" evidence="1">
    <location>
        <begin position="1364"/>
        <end position="1400"/>
    </location>
</feature>
<feature type="compositionally biased region" description="Acidic residues" evidence="1">
    <location>
        <begin position="602"/>
        <end position="611"/>
    </location>
</feature>
<proteinExistence type="predicted"/>
<accession>A0A1H6E030</accession>
<dbReference type="InterPro" id="IPR054695">
    <property type="entry name" value="Pierisin-like_dom"/>
</dbReference>
<dbReference type="InterPro" id="IPR029044">
    <property type="entry name" value="Nucleotide-diphossugar_trans"/>
</dbReference>
<feature type="region of interest" description="Disordered" evidence="1">
    <location>
        <begin position="3024"/>
        <end position="3060"/>
    </location>
</feature>
<reference evidence="5" key="1">
    <citation type="submission" date="2016-10" db="EMBL/GenBank/DDBJ databases">
        <authorList>
            <person name="de Groot N.N."/>
        </authorList>
    </citation>
    <scope>NUCLEOTIDE SEQUENCE [LARGE SCALE GENOMIC DNA]</scope>
    <source>
        <strain evidence="5">ATCC 20501</strain>
    </source>
</reference>
<keyword evidence="2" id="KW-0472">Membrane</keyword>
<dbReference type="EMBL" id="FNVB01000008">
    <property type="protein sequence ID" value="SEG90897.1"/>
    <property type="molecule type" value="Genomic_DNA"/>
</dbReference>
<feature type="domain" description="Pierisin-like" evidence="3">
    <location>
        <begin position="5160"/>
        <end position="5277"/>
    </location>
</feature>
<evidence type="ECO:0000256" key="1">
    <source>
        <dbReference type="SAM" id="MobiDB-lite"/>
    </source>
</evidence>
<dbReference type="SUPFAM" id="SSF56399">
    <property type="entry name" value="ADP-ribosylation"/>
    <property type="match status" value="2"/>
</dbReference>
<dbReference type="Pfam" id="PF25547">
    <property type="entry name" value="WXG100_2"/>
    <property type="match status" value="1"/>
</dbReference>
<keyword evidence="7" id="KW-1185">Reference proteome</keyword>
<feature type="region of interest" description="Disordered" evidence="1">
    <location>
        <begin position="4404"/>
        <end position="4424"/>
    </location>
</feature>
<feature type="domain" description="Outer membrane channel protein CpnT-like N-terminal" evidence="4">
    <location>
        <begin position="23"/>
        <end position="142"/>
    </location>
</feature>
<feature type="compositionally biased region" description="Basic and acidic residues" evidence="1">
    <location>
        <begin position="1955"/>
        <end position="1967"/>
    </location>
</feature>
<feature type="compositionally biased region" description="Low complexity" evidence="1">
    <location>
        <begin position="3139"/>
        <end position="3151"/>
    </location>
</feature>
<feature type="region of interest" description="Disordered" evidence="1">
    <location>
        <begin position="3126"/>
        <end position="3152"/>
    </location>
</feature>
<evidence type="ECO:0000313" key="5">
    <source>
        <dbReference type="EMBL" id="SEG90897.1"/>
    </source>
</evidence>
<feature type="compositionally biased region" description="Polar residues" evidence="1">
    <location>
        <begin position="618"/>
        <end position="678"/>
    </location>
</feature>
<keyword evidence="2" id="KW-1133">Transmembrane helix</keyword>
<organism evidence="5 8">
    <name type="scientific">Saccharopolyspora kobensis</name>
    <dbReference type="NCBI Taxonomy" id="146035"/>
    <lineage>
        <taxon>Bacteria</taxon>
        <taxon>Bacillati</taxon>
        <taxon>Actinomycetota</taxon>
        <taxon>Actinomycetes</taxon>
        <taxon>Pseudonocardiales</taxon>
        <taxon>Pseudonocardiaceae</taxon>
        <taxon>Saccharopolyspora</taxon>
    </lineage>
</organism>
<feature type="compositionally biased region" description="Low complexity" evidence="1">
    <location>
        <begin position="565"/>
        <end position="577"/>
    </location>
</feature>
<evidence type="ECO:0000313" key="7">
    <source>
        <dbReference type="Proteomes" id="UP000199690"/>
    </source>
</evidence>
<accession>A0A1I1WJE5</accession>
<keyword evidence="2" id="KW-0812">Transmembrane</keyword>
<dbReference type="Gene3D" id="3.90.550.20">
    <property type="match status" value="1"/>
</dbReference>
<feature type="transmembrane region" description="Helical" evidence="2">
    <location>
        <begin position="158"/>
        <end position="183"/>
    </location>
</feature>
<dbReference type="Gene3D" id="3.90.210.10">
    <property type="entry name" value="Heat-Labile Enterotoxin, subunit A"/>
    <property type="match status" value="2"/>
</dbReference>
<name>A0A1H6E030_9PSEU</name>
<dbReference type="Proteomes" id="UP000199690">
    <property type="component" value="Unassembled WGS sequence"/>
</dbReference>
<feature type="compositionally biased region" description="Polar residues" evidence="1">
    <location>
        <begin position="685"/>
        <end position="728"/>
    </location>
</feature>
<gene>
    <name evidence="5" type="ORF">SAMN02982929_05335</name>
    <name evidence="6" type="ORF">SAMN05216506_107311</name>
</gene>
<sequence length="5827" mass="623552">MCSAVALYIPPEHAEAFAGLTGSQWPEADEDRLRALAEQYQDLAGELESLQTHLHEFVNAIKNSTEGEFAKAFGEYANQYITPGKEGQIPLETAVKGARGMYKYLRNVAAQVEYMKIQAIAQLIFMAIEIAIAIALAVPTGGLSLLKIASIRALAQAVLRLLMQLLIATIISLAMETIFAAILDAATQQWQIDQGLRDGWDQDLTDAAMKGAAISGALGGIASLGAQALGKTLTKLLGKAFNSKFMNKIAPFNKIGSKLQDFDDFLGKGVKDAFGEQNAKFGAGMASTTKNFSTYMMTGFGNPKIANFSGIKGLGKLSAGAGFNFKNQLGEVFAKNFGEKFAEKLGENAGKQQAKELGEQVAEKITKNIGKNPVHVLSKDLDEVLAPYQKELGKETVESLVKKYPEALQKAVNDHHKPGKLFMLGTSVLGSPVHGAHGVLSEGFNNLFFGDEKEFKVSWYSFTGGAVMGAAESLGEQFVGDPLSDKLKQAVWGPPGMSTADGATGANVPTESDATKLGGSPTGGNQPPGGDTSNGNGSTSANTSSTEHNSAAEDDAIQWWMADTESSSESLGEFPSSTGSQHSAPEGVLTETGPVDDRDSSPDDFDGDVLELDEHGNRGTNVQQSEVQGNDHQAVTTPSGVAPPTQVQTTAGPQPNQGTTPNTQVTPKAGGPSTSLHNSAPPDFSAQTSPNTENTQAQPVPQLTTSVPESGSAPSTDNGSPNQPNTNVDDQRRPTPVVTSSEPNTYSAQTDTAQTDTAQIHSTELPDANNPNPVEPTPEQQNVDEWQEDPGKPRFVPPEEHEQFQRNTLNIDLLGTTPDERAALNDELGAADDVPATTSLLDNGMFIAEQDSNPDTVLEQDLFGLLDPAPSFVPTGDYGPGFENLTAQQGVHLLEKLDLAHAAPRDPDRLDFAPQIPPGLAAEELVGSPVPVSVYRPDAQQQWAPANVTPLPKQLEMPHLRHSIWLGGPITDRSSAATGKATMMANLERSAKALGAHGKVVLWTDVPRDQFAKPPTHAVREMKTWAQENGVILANVDEVFNAAAPMKLQQPFQSEMVKQTKAGYAAASDILRMELLKRFGGVYSDGEYRTGKDYFAEAAQVATSGPGYGVHVLDNGNAGNDLFVMGKGHPFADFYLDHLGANYLKTQSELIPQFQQNHDAEAGPGPYHDYALNIFPARRHIVMFQTGPNAMEAMAAELGLGGVKGFPQSPSDAMRSGSSWTKPESAGPAIGADDLPASIALTKNVVQTLVKELHSRDGDLHLTLVNELVSKHERPDIIWTAALGYLASHPELANLVTSVTDVTTVSDKDGGFHEEQVELPPQALKLLRFGPGDRTHSLAEFSRPATMVQPDAASTQQAETSPLTFFDGEDTATPNQSADAPGSSHQSSVEKSAGEQLADFDDVQPVEEFLKDFGKFSDAPKLEVPEHGAGDLRKNFQQALDLLQRLPPEVPTSLVRDGFIAARNTRLLRMFDVVPGPGGGLNREEAAEQLAGKVVQKLPFTNSVAVNSLRDQFAHLINNRGEMGFLQDLSQGKLFMVDTQELTADGVETVQKDIVLTLDFTGLHQAEADTNVQQKSVTESSTKFEQSVENARKTAFNGVIGAALGAAQAVIGVTPTLTTGGERGNKYGSRYSDDVSGTMKISSAKKTFDVDAVLHWEELTKSGDTGSTGQVPFGSSLVAYPKENVGPAVDAVRNSTPSRADAVDLPTKLTELVAAIDMVKLGDLHKHVLSNVPDSVRQDKVLWHNLSDSINAGKFEEASAHSLPHGFSITHKSEHGRLLPKFRFWQSTKPAEVTAHFKPKFRGYEDLGPFTGSIGTDSRSTLEDLQESSTTMGAEPGIRVGGAGEILPNVQIAPTAHIGAGATSKHTDTNKVAWSDKQKLLEAGPPMRLVRLDASFQVDLETREFGATKTVAKDLGESRDGAYYVTVEESKYQALVDELDAALANQKPRPAEPTPKPEPDPQRKKALSDAVSNGGLVSGLKYIDQADQVFDKTLDLITGHLRKQGVELTAADLRDLKRQLSALNARDLAAGFNRFTHPDGELPDQPLKLTVDHGKRHYQITVDGVLGDVLAEHKKDNLVSTGTSSYSTGWRERDKNTIGIRGTLSALVRARLSSEGYGRPNYVGAGVTAQVKGEVHKLGGHLSAFGHEDKVKYTGPGSIVERGVRFEVQVEETLDVSLGDRLKKAVTKPGDLVAVAQSQIKTDLGKVQVDAVTGHQVPDFLIDAQSELTGGDPLHGGALQEHLQQNPKELHGGVLVWSPDHYQQLNGEFKDLQTKLGNDSKLWLTKEYANAVDLTRQWFDVAQQSAGQGPQTRNLGSERGYLFDRRGAGSIEFKYFNPTPLPVVEGMTWQHVNTSEKSVHEGEGAGIAGDAGISVLFGAGEFGMSAGYQADRGDRDTHSGAGKVTSAPTPSPVLLYKADQLATMSWATWQELWGQSGNHGADVAPKLVKATQDHVEVLFPNSSVVAVTAEQAVAQGLPLPEDWQPPTVEPVARPGGVPVLNGLGHGLDKDVKVLDFSLQDEKNLADRVTEKIEKHFSKLAPPTAVNAQTSTEPAVGSTKPSAFGAILRANGLNGLNSTGVVQQILKGGWEHSFTRGNFFSGSTRYTVKVTFEPDGNPVQLVHHPVADPGDNPVPPVEKPTGGSAETSGSSAVEHQGARSVKFTVGGIARPMIPSGSGSTGPAVVAGGHLSDGVEVSNTVTDNYQHRSRTGDAAQFEQPGKFKIELIKVSKPALLVSELTNGHAGGERFRNPDSRTVHTDAFAGKVRLEVPEGLLNTGTAAQTQGVATQVDPETGKVPGEITDEVRGSSSFNLAKVVPGDLAAKVGALIGKSGHREHSAFSPGTEHRAKLDALLSQDMLLGNPHKFAGPDGHSVKFELPEGTRNEQVKLKVKMRFANPVHDATWDLPAKQQKHDQKRATDYAETEEQAAYAGLGYAALQPPANNNAAIQLNYKGAGRGGDQSTFKLEGNEKASKATLERFHSDVVYEIEVHKQLRGGGWTKVGGETLLYEKSAAFDVDSADAVKFRPQQPNGTGGPANGVTFWDGAGDSPTSTDIPPNADELTGGDPEYAAYVANLLELADAETPEAFDALVQSLRNSLPQPDALSGSDESLNLSELEFGTPIQAHAQSLRGSSDEQLDESGSQVESVSSSQLAAMDHDIRERLARLHRSVNFDARTPVPLARDNAVTTDAGLVAVGEQSVGDLTAAGEKLVGMIVGAVDGSLVRPLTQAEQAALDALPAHLTKLAAGDGLNGLLSKKIWLPLGGGRNLSLDLIPNSATHLANLDPGSPVQKTVLETTPSAGASASHAHKTGVNLTGGVIADVAAGGLLYVLPLVNVSGETTNKVGTTQTESNLHVRKTRFTDVFEVGFEVRTTLHQAGADPVAVTGKLPEKLQLAYPAEAVGPESTDAPHLLPPGGQAKPLPAEALTLIANVESYTNLRDFQDTVLTGIANAVPHAGGLIKKHADRLSDAGLMDNYLRGVAAKLSVQVSGVVPKDPNRPAVEQLGPKADAVARYVRNKVANNDHRIDLKTTGELHLTAFQKVSTAEIDAGNTHRNSFGTSSSVTSTGSFLVGVTVRGLQAIESLMDKVHGRKGQVGANFDLRMSSSQSKGVTAGTKAFFKEKSFHTSEATRYRLDLRLDHTTSIEVGGKARPDKPEGSHVISAYVWVRNTDATKFENLLDAAMADAPHRPPLPAPSPLTPERKRDLRTLVGNGRLTDLRHLHGSGQVLGNALSAVRDLLLRDTSLTAEQRLKLYDEAREKLADLDPVKLVRAAHKIGTTSISTEVELNGHTYVVHSDRPPGEAVAEFAEQLAKQDIPLGDQEWLEVLDQLEANQQQRARARDEHAHTVEFDLGGKKVEVSVTGRPKDIRSAEHIEHASLSSTRGTEVSASNSTSNTFSLSGVLNARFRIQHATEGVASRLHFNLNGGGRLTGSANTGSTAGSAAAHEVKAAYRGPAVLLQQDLDLDVKLAVTGKNGVERTYNSTVGTVAEYLVPEFKAAHADELHAGTTEILPAGADLSELGPQLGAGKAVILSSPVVKIKQLLQTYSKDLQLAGAAGQKTSWGNWIDQHKQLPVVRAATAIASKLPFGGGPKFHVPTDPDAFATALAAAEHGPQLLAKGIKPGTWGHYDLVVSESANVKLYGSKVIGEIPPDLLKISSANKLSSNAAFSHGDSIGGGGDLHLGAGGLDGIASYSKSAGTGETSSRSGWWKTTQQVAPGEKLVMVLAHAVVDQQVTAGQHALHSDALNPYPAHGSTLTKSYLLRDSHVLVMTERDANAWLENSFAPPTPGTLRPAPGLADLGKSVSADVTVQDLVAGQPLGQPFVDALAEHAPALVRDGNQVAVELLKHLDHPAVQQKLLNGGETLYLRAAKKWGGRFFGLHVWAEPAPGWKEHQHSMVRPLPGSKAVTENQHSEGEQHMLSSSTSKAGTLAFNVLPGTDDPLVFPGPSAQWGKSSSKSTELSTGFAQQHGSRSERSDTDVEVDVPVTLHYEIKQYSVGSYLYETIAPSFFRKMQATPVPMPEGTGTAPAVAKLRMPEYLLDLPSTGSALRPGGFPEEKQGEDLTAKVRNAKSLQVVKQNLDGVVDLAAEVIGKAAKSGGKVLPAAQRFAGPASPHRMQLEELFSGTAMVSKPQDFMKGEVITSLQLAEKFLASDYVVGLKYKLDKPVLVEQVGTSGGESLQGGVFSSTETTSKSTGLVHGAGEVTMRDIGYISPDVVSGHKHTTTAESNDGIDLQGRTRSGGETRYVYAFDVQYTATAWVVSAFGETNHHQDAVREGGLLLSFTKEEAEAMGLPLPPEPGQGPAPIAGPSRQPVPVAGPSRSPEPVPQNWDASQISDGEPVPDIQQLFVDELNTKPVDDELVQGFIDGEAVHVKASEITAREVRDNNDELFGVSFAKDRDFQDFQKWAAHADSAPTTNYSVPHADLDKVAKEVQNPASAAGYLQTVPWESGRSPFVINAHATDKLFTVTHRDGRTVKLPGASFAKVVKHYGYFAANRDYLLLACSSGKLTEPGGSAYDFQQALAQFDSGAVHAPSGKVGTKLHGSTPSTVLADSGTWNTFGNARPAPTPQQIAPPAPETAPQQESEQPIRWHSDSGQSMENAVFTALTPQAASTNSAEPMDLDPGALQTPPFDGKLNEFLHEKDITGGFVQTEPGITAFRWLDEHPALVLKYGLQPKDASLRKYEGGLSPASIETHVTGLGETQFVSTTTDKNYRHNKRRYRYEIRAPRPGIDIRETFKKRNISWSAASWEQEAAFLGTIAPENIVEVTEVDGTGAPKTVVWSASNGPLAFNPLPLIRDVRPEGPSDETPKNTRKNTAENLAEDLVEAEIRAYKAEHRQAPVLDAQKVAEFRTRYADALRNGRGAEIDLIQQELHQEINGGPTEQLNFWSADDDPAPIEGWGAPTKIKHDGVEIGYFVQDRGRVLLVDRLGAAHLGTRQDLGEEVLLTFGAPPRSEQLFYRPATGEISSTGQSRITLGERKKVTGANKHLEHEIRERWTTPKPMGDEVIQLSSDERWFRTARDDGSVEISAFGVWDTSTFKATVDGSTYNWWSGNEIVAFTRMGEFHPVEPGIKTLTSFAWSSNQPPAAVTEVAVDQIVPRPVVLAEPKFTFRVDRRSPDQILSSAGDPESPGFHPLNPANTTSSGQNISLVEFVATNKSSMFVSTSLASYFKLGAGKWRYWIFAPGGIAVNQTLSFGAKMPHEREIAFAGGVDEKFVVGYEFFGNEPVVVGNVTYQPNEFVLNANVFAGMPPEYAAKAASELIAVEVLAYIQKNSKRNAVAVVDQRTLARFNTPLQEALANQDGTRFNQVLAELREEIARFGTPA</sequence>
<feature type="compositionally biased region" description="Polar residues" evidence="1">
    <location>
        <begin position="4452"/>
        <end position="4471"/>
    </location>
</feature>
<feature type="compositionally biased region" description="Pro residues" evidence="1">
    <location>
        <begin position="5067"/>
        <end position="5079"/>
    </location>
</feature>
<feature type="transmembrane region" description="Helical" evidence="2">
    <location>
        <begin position="123"/>
        <end position="146"/>
    </location>
</feature>
<feature type="region of interest" description="Disordered" evidence="1">
    <location>
        <begin position="5061"/>
        <end position="5094"/>
    </location>
</feature>
<feature type="compositionally biased region" description="Low complexity" evidence="1">
    <location>
        <begin position="2640"/>
        <end position="2651"/>
    </location>
</feature>
<evidence type="ECO:0000259" key="4">
    <source>
        <dbReference type="Pfam" id="PF25547"/>
    </source>
</evidence>
<feature type="region of interest" description="Disordered" evidence="1">
    <location>
        <begin position="2620"/>
        <end position="2656"/>
    </location>
</feature>
<protein>
    <submittedName>
        <fullName evidence="5">Uncharacterized protein</fullName>
    </submittedName>
</protein>
<feature type="region of interest" description="Disordered" evidence="1">
    <location>
        <begin position="5112"/>
        <end position="5135"/>
    </location>
</feature>
<dbReference type="InterPro" id="IPR057746">
    <property type="entry name" value="CpnT-like_N"/>
</dbReference>
<feature type="compositionally biased region" description="Basic and acidic residues" evidence="1">
    <location>
        <begin position="789"/>
        <end position="803"/>
    </location>
</feature>
<feature type="compositionally biased region" description="Low complexity" evidence="1">
    <location>
        <begin position="529"/>
        <end position="546"/>
    </location>
</feature>
<evidence type="ECO:0000256" key="2">
    <source>
        <dbReference type="SAM" id="Phobius"/>
    </source>
</evidence>
<evidence type="ECO:0000313" key="8">
    <source>
        <dbReference type="Proteomes" id="UP000236729"/>
    </source>
</evidence>
<feature type="compositionally biased region" description="Polar residues" evidence="1">
    <location>
        <begin position="737"/>
        <end position="747"/>
    </location>
</feature>
<evidence type="ECO:0000259" key="3">
    <source>
        <dbReference type="Pfam" id="PF22596"/>
    </source>
</evidence>
<feature type="compositionally biased region" description="Polar residues" evidence="1">
    <location>
        <begin position="1372"/>
        <end position="1390"/>
    </location>
</feature>
<dbReference type="EMBL" id="FOME01000007">
    <property type="protein sequence ID" value="SFD94518.1"/>
    <property type="molecule type" value="Genomic_DNA"/>
</dbReference>
<feature type="compositionally biased region" description="Low complexity" evidence="1">
    <location>
        <begin position="748"/>
        <end position="759"/>
    </location>
</feature>
<reference evidence="7 8" key="2">
    <citation type="submission" date="2016-10" db="EMBL/GenBank/DDBJ databases">
        <authorList>
            <person name="Varghese N."/>
            <person name="Submissions S."/>
        </authorList>
    </citation>
    <scope>NUCLEOTIDE SEQUENCE [LARGE SCALE GENOMIC DNA]</scope>
    <source>
        <strain evidence="8">ATCC 20501</strain>
        <strain evidence="6 7">CGMCC 4.3529</strain>
    </source>
</reference>
<feature type="region of interest" description="Disordered" evidence="1">
    <location>
        <begin position="1945"/>
        <end position="1969"/>
    </location>
</feature>